<name>M0J2E4_9EURY</name>
<keyword evidence="4" id="KW-0378">Hydrolase</keyword>
<dbReference type="InterPro" id="IPR036264">
    <property type="entry name" value="Bact_exopeptidase_dim_dom"/>
</dbReference>
<dbReference type="Pfam" id="PF07687">
    <property type="entry name" value="M20_dimer"/>
    <property type="match status" value="1"/>
</dbReference>
<evidence type="ECO:0000313" key="9">
    <source>
        <dbReference type="Proteomes" id="UP000011553"/>
    </source>
</evidence>
<evidence type="ECO:0000256" key="6">
    <source>
        <dbReference type="SAM" id="MobiDB-lite"/>
    </source>
</evidence>
<keyword evidence="9" id="KW-1185">Reference proteome</keyword>
<evidence type="ECO:0000256" key="2">
    <source>
        <dbReference type="ARBA" id="ARBA00006247"/>
    </source>
</evidence>
<dbReference type="GO" id="GO:0016787">
    <property type="term" value="F:hydrolase activity"/>
    <property type="evidence" value="ECO:0007669"/>
    <property type="project" value="UniProtKB-KW"/>
</dbReference>
<keyword evidence="5" id="KW-0862">Zinc</keyword>
<proteinExistence type="inferred from homology"/>
<dbReference type="SUPFAM" id="SSF53187">
    <property type="entry name" value="Zn-dependent exopeptidases"/>
    <property type="match status" value="1"/>
</dbReference>
<sequence>MVSEQTPDDGTSGVEAEGVASVEADAADRIDADATIDLLRELVRIPSPFFEEAEIADYIHDWLDARGLDPEYHRVSEPDITGFEGDNVVARVEGTDPDAPTVLLNGHMDTVQHVEGWTEDPTSGRIEDGKLYGQGACDMKGGLAAILVAFEALAAGDYRGDVVLTAVVDEEGPFGLGTDALIRDGVVDDCDIAVVTEPAPMITQGDIENPALVLGARGRFLYEITVTGTAAHGSQPERGVNAALDAARLAAAIDEMDLGRHPKLGSGSTCLLSIEGGGEPLSVPDRCTLEIDRHVVPGETAVSVLADARRVADRLDLDSEVDISLRETPDPDMYFQPYVTDETHPLVAPFFESVRTRRGVDPDVGYFSSIGDFNHLGGRAGIPTVIAGPDGANVHGTGEYVLVDEVVETARLVADATRRIIE</sequence>
<organism evidence="8 9">
    <name type="scientific">Haloferax denitrificans ATCC 35960</name>
    <dbReference type="NCBI Taxonomy" id="662478"/>
    <lineage>
        <taxon>Archaea</taxon>
        <taxon>Methanobacteriati</taxon>
        <taxon>Methanobacteriota</taxon>
        <taxon>Stenosarchaea group</taxon>
        <taxon>Halobacteria</taxon>
        <taxon>Halobacteriales</taxon>
        <taxon>Haloferacaceae</taxon>
        <taxon>Haloferax</taxon>
    </lineage>
</organism>
<dbReference type="InterPro" id="IPR011650">
    <property type="entry name" value="Peptidase_M20_dimer"/>
</dbReference>
<comment type="cofactor">
    <cofactor evidence="1">
        <name>Zn(2+)</name>
        <dbReference type="ChEBI" id="CHEBI:29105"/>
    </cofactor>
</comment>
<keyword evidence="3" id="KW-0479">Metal-binding</keyword>
<dbReference type="Gene3D" id="3.40.630.10">
    <property type="entry name" value="Zn peptidases"/>
    <property type="match status" value="1"/>
</dbReference>
<feature type="region of interest" description="Disordered" evidence="6">
    <location>
        <begin position="1"/>
        <end position="22"/>
    </location>
</feature>
<evidence type="ECO:0000256" key="1">
    <source>
        <dbReference type="ARBA" id="ARBA00001947"/>
    </source>
</evidence>
<dbReference type="PROSITE" id="PS00759">
    <property type="entry name" value="ARGE_DAPE_CPG2_2"/>
    <property type="match status" value="1"/>
</dbReference>
<dbReference type="RefSeq" id="WP_004970023.1">
    <property type="nucleotide sequence ID" value="NZ_AOLP01000015.1"/>
</dbReference>
<dbReference type="PATRIC" id="fig|662478.6.peg.2708"/>
<evidence type="ECO:0000259" key="7">
    <source>
        <dbReference type="Pfam" id="PF07687"/>
    </source>
</evidence>
<evidence type="ECO:0000313" key="8">
    <source>
        <dbReference type="EMBL" id="EMA03106.1"/>
    </source>
</evidence>
<comment type="caution">
    <text evidence="8">The sequence shown here is derived from an EMBL/GenBank/DDBJ whole genome shotgun (WGS) entry which is preliminary data.</text>
</comment>
<protein>
    <submittedName>
        <fullName evidence="8">Peptidase M20</fullName>
    </submittedName>
</protein>
<accession>M0J2E4</accession>
<dbReference type="Proteomes" id="UP000011553">
    <property type="component" value="Unassembled WGS sequence"/>
</dbReference>
<feature type="domain" description="Peptidase M20 dimerisation" evidence="7">
    <location>
        <begin position="215"/>
        <end position="315"/>
    </location>
</feature>
<dbReference type="SUPFAM" id="SSF55031">
    <property type="entry name" value="Bacterial exopeptidase dimerisation domain"/>
    <property type="match status" value="1"/>
</dbReference>
<dbReference type="AlphaFoldDB" id="M0J2E4"/>
<evidence type="ECO:0000256" key="5">
    <source>
        <dbReference type="ARBA" id="ARBA00022833"/>
    </source>
</evidence>
<dbReference type="InterPro" id="IPR002933">
    <property type="entry name" value="Peptidase_M20"/>
</dbReference>
<dbReference type="Gene3D" id="3.30.70.360">
    <property type="match status" value="1"/>
</dbReference>
<dbReference type="PANTHER" id="PTHR43808:SF8">
    <property type="entry name" value="PEPTIDASE M20 DIMERISATION DOMAIN-CONTAINING PROTEIN"/>
    <property type="match status" value="1"/>
</dbReference>
<reference evidence="8 9" key="1">
    <citation type="journal article" date="2014" name="PLoS Genet.">
        <title>Phylogenetically driven sequencing of extremely halophilic archaea reveals strategies for static and dynamic osmo-response.</title>
        <authorList>
            <person name="Becker E.A."/>
            <person name="Seitzer P.M."/>
            <person name="Tritt A."/>
            <person name="Larsen D."/>
            <person name="Krusor M."/>
            <person name="Yao A.I."/>
            <person name="Wu D."/>
            <person name="Madern D."/>
            <person name="Eisen J.A."/>
            <person name="Darling A.E."/>
            <person name="Facciotti M.T."/>
        </authorList>
    </citation>
    <scope>NUCLEOTIDE SEQUENCE [LARGE SCALE GENOMIC DNA]</scope>
    <source>
        <strain evidence="8 9">ATCC 35960</strain>
    </source>
</reference>
<dbReference type="InterPro" id="IPR050072">
    <property type="entry name" value="Peptidase_M20A"/>
</dbReference>
<comment type="similarity">
    <text evidence="2">Belongs to the peptidase M20A family.</text>
</comment>
<dbReference type="InterPro" id="IPR001261">
    <property type="entry name" value="ArgE/DapE_CS"/>
</dbReference>
<dbReference type="Pfam" id="PF01546">
    <property type="entry name" value="Peptidase_M20"/>
    <property type="match status" value="1"/>
</dbReference>
<evidence type="ECO:0000256" key="3">
    <source>
        <dbReference type="ARBA" id="ARBA00022723"/>
    </source>
</evidence>
<gene>
    <name evidence="8" type="ORF">C438_13806</name>
</gene>
<evidence type="ECO:0000256" key="4">
    <source>
        <dbReference type="ARBA" id="ARBA00022801"/>
    </source>
</evidence>
<dbReference type="GO" id="GO:0046872">
    <property type="term" value="F:metal ion binding"/>
    <property type="evidence" value="ECO:0007669"/>
    <property type="project" value="UniProtKB-KW"/>
</dbReference>
<dbReference type="PROSITE" id="PS00758">
    <property type="entry name" value="ARGE_DAPE_CPG2_1"/>
    <property type="match status" value="1"/>
</dbReference>
<dbReference type="PANTHER" id="PTHR43808">
    <property type="entry name" value="ACETYLORNITHINE DEACETYLASE"/>
    <property type="match status" value="1"/>
</dbReference>
<dbReference type="EMBL" id="AOLP01000015">
    <property type="protein sequence ID" value="EMA03106.1"/>
    <property type="molecule type" value="Genomic_DNA"/>
</dbReference>